<dbReference type="AlphaFoldDB" id="A0A1Q9AVY1"/>
<comment type="caution">
    <text evidence="1">The sequence shown here is derived from an EMBL/GenBank/DDBJ whole genome shotgun (WGS) entry which is preliminary data.</text>
</comment>
<proteinExistence type="predicted"/>
<keyword evidence="2" id="KW-1185">Reference proteome</keyword>
<dbReference type="Proteomes" id="UP000186364">
    <property type="component" value="Unassembled WGS sequence"/>
</dbReference>
<evidence type="ECO:0000313" key="2">
    <source>
        <dbReference type="Proteomes" id="UP000186364"/>
    </source>
</evidence>
<dbReference type="RefSeq" id="WP_075628156.1">
    <property type="nucleotide sequence ID" value="NZ_FOAM01000020.1"/>
</dbReference>
<reference evidence="1 2" key="1">
    <citation type="submission" date="2016-09" db="EMBL/GenBank/DDBJ databases">
        <title>Rhizobium sp. nov., a novel species isolated from the rice rhizosphere.</title>
        <authorList>
            <person name="Zhao J."/>
            <person name="Zhang X."/>
        </authorList>
    </citation>
    <scope>NUCLEOTIDE SEQUENCE [LARGE SCALE GENOMIC DNA]</scope>
    <source>
        <strain evidence="1 2">1.7048</strain>
    </source>
</reference>
<name>A0A1Q9AVY1_9HYPH</name>
<gene>
    <name evidence="1" type="ORF">BJF93_20510</name>
</gene>
<accession>A0A1Q9AVY1</accession>
<protein>
    <submittedName>
        <fullName evidence="1">Uncharacterized protein</fullName>
    </submittedName>
</protein>
<evidence type="ECO:0000313" key="1">
    <source>
        <dbReference type="EMBL" id="OLP59597.1"/>
    </source>
</evidence>
<dbReference type="EMBL" id="MKIP01000051">
    <property type="protein sequence ID" value="OLP59597.1"/>
    <property type="molecule type" value="Genomic_DNA"/>
</dbReference>
<organism evidence="1 2">
    <name type="scientific">Xaviernesmea oryzae</name>
    <dbReference type="NCBI Taxonomy" id="464029"/>
    <lineage>
        <taxon>Bacteria</taxon>
        <taxon>Pseudomonadati</taxon>
        <taxon>Pseudomonadota</taxon>
        <taxon>Alphaproteobacteria</taxon>
        <taxon>Hyphomicrobiales</taxon>
        <taxon>Rhizobiaceae</taxon>
        <taxon>Rhizobium/Agrobacterium group</taxon>
        <taxon>Xaviernesmea</taxon>
    </lineage>
</organism>
<sequence length="100" mass="11340">MVGDHHQFKPTAKLYMDCLTLTILDEPSADEQVTGGFGSSDVSQSLFQLLRDFRAVHRKRSTSRCAHRTQLLIFEREFQFACREPDGSIAVILFYVTPCG</sequence>